<evidence type="ECO:0000256" key="1">
    <source>
        <dbReference type="SAM" id="MobiDB-lite"/>
    </source>
</evidence>
<evidence type="ECO:0000313" key="4">
    <source>
        <dbReference type="Proteomes" id="UP000499080"/>
    </source>
</evidence>
<comment type="caution">
    <text evidence="2">The sequence shown here is derived from an EMBL/GenBank/DDBJ whole genome shotgun (WGS) entry which is preliminary data.</text>
</comment>
<feature type="region of interest" description="Disordered" evidence="1">
    <location>
        <begin position="1"/>
        <end position="28"/>
    </location>
</feature>
<dbReference type="EMBL" id="BGPR01014133">
    <property type="protein sequence ID" value="GBN63882.1"/>
    <property type="molecule type" value="Genomic_DNA"/>
</dbReference>
<dbReference type="EMBL" id="BGPR01014130">
    <property type="protein sequence ID" value="GBN63871.1"/>
    <property type="molecule type" value="Genomic_DNA"/>
</dbReference>
<evidence type="ECO:0000313" key="3">
    <source>
        <dbReference type="EMBL" id="GBN63882.1"/>
    </source>
</evidence>
<dbReference type="Proteomes" id="UP000499080">
    <property type="component" value="Unassembled WGS sequence"/>
</dbReference>
<accession>A0A4Y2QKL4</accession>
<name>A0A4Y2QKL4_ARAVE</name>
<keyword evidence="4" id="KW-1185">Reference proteome</keyword>
<feature type="compositionally biased region" description="Polar residues" evidence="1">
    <location>
        <begin position="1"/>
        <end position="10"/>
    </location>
</feature>
<sequence length="102" mass="11357">MTLYSTNIPENSKHSETGTTPETDEVAPTKEEFVDLARQLRLGVDHNHVNELLDSHTRGLTVDELIGMSEQITTIEADTRKTNDSCKLDKCLGSMEKGLQIL</sequence>
<proteinExistence type="predicted"/>
<dbReference type="AlphaFoldDB" id="A0A4Y2QKL4"/>
<reference evidence="2 4" key="1">
    <citation type="journal article" date="2019" name="Sci. Rep.">
        <title>Orb-weaving spider Araneus ventricosus genome elucidates the spidroin gene catalogue.</title>
        <authorList>
            <person name="Kono N."/>
            <person name="Nakamura H."/>
            <person name="Ohtoshi R."/>
            <person name="Moran D.A.P."/>
            <person name="Shinohara A."/>
            <person name="Yoshida Y."/>
            <person name="Fujiwara M."/>
            <person name="Mori M."/>
            <person name="Tomita M."/>
            <person name="Arakawa K."/>
        </authorList>
    </citation>
    <scope>NUCLEOTIDE SEQUENCE [LARGE SCALE GENOMIC DNA]</scope>
</reference>
<organism evidence="2 4">
    <name type="scientific">Araneus ventricosus</name>
    <name type="common">Orbweaver spider</name>
    <name type="synonym">Epeira ventricosa</name>
    <dbReference type="NCBI Taxonomy" id="182803"/>
    <lineage>
        <taxon>Eukaryota</taxon>
        <taxon>Metazoa</taxon>
        <taxon>Ecdysozoa</taxon>
        <taxon>Arthropoda</taxon>
        <taxon>Chelicerata</taxon>
        <taxon>Arachnida</taxon>
        <taxon>Araneae</taxon>
        <taxon>Araneomorphae</taxon>
        <taxon>Entelegynae</taxon>
        <taxon>Araneoidea</taxon>
        <taxon>Araneidae</taxon>
        <taxon>Araneus</taxon>
    </lineage>
</organism>
<gene>
    <name evidence="2" type="ORF">AVEN_100982_1</name>
    <name evidence="3" type="ORF">AVEN_48671_1</name>
</gene>
<evidence type="ECO:0000313" key="2">
    <source>
        <dbReference type="EMBL" id="GBN63871.1"/>
    </source>
</evidence>
<protein>
    <submittedName>
        <fullName evidence="2">Uncharacterized protein</fullName>
    </submittedName>
</protein>